<evidence type="ECO:0000256" key="1">
    <source>
        <dbReference type="ARBA" id="ARBA00001393"/>
    </source>
</evidence>
<dbReference type="FunFam" id="3.40.50.1970:FF:000007">
    <property type="entry name" value="Pentafunctional AROM polypeptide"/>
    <property type="match status" value="1"/>
</dbReference>
<keyword evidence="14 19" id="KW-0862">Zinc</keyword>
<dbReference type="NCBIfam" id="TIGR01357">
    <property type="entry name" value="aroB"/>
    <property type="match status" value="1"/>
</dbReference>
<evidence type="ECO:0000256" key="15">
    <source>
        <dbReference type="ARBA" id="ARBA00023027"/>
    </source>
</evidence>
<evidence type="ECO:0000256" key="2">
    <source>
        <dbReference type="ARBA" id="ARBA00001911"/>
    </source>
</evidence>
<comment type="catalytic activity">
    <reaction evidence="1 19">
        <text>7-phospho-2-dehydro-3-deoxy-D-arabino-heptonate = 3-dehydroquinate + phosphate</text>
        <dbReference type="Rhea" id="RHEA:21968"/>
        <dbReference type="ChEBI" id="CHEBI:32364"/>
        <dbReference type="ChEBI" id="CHEBI:43474"/>
        <dbReference type="ChEBI" id="CHEBI:58394"/>
        <dbReference type="EC" id="4.2.3.4"/>
    </reaction>
</comment>
<name>A0A846N226_9PROT</name>
<dbReference type="PANTHER" id="PTHR43622:SF7">
    <property type="entry name" value="3-DEHYDROQUINATE SYNTHASE, CHLOROPLASTIC"/>
    <property type="match status" value="1"/>
</dbReference>
<comment type="function">
    <text evidence="4 19">Catalyzes the conversion of 3-deoxy-D-arabino-heptulosonate 7-phosphate (DAHP) to dehydroquinate (DHQ).</text>
</comment>
<sequence length="364" mass="38112">MTVHIPVSLGTRSYGIHVGPGLISEAGKLLKPFAKGPVPIVTDSNVAFLHLDRFIGVLQDEGIEVHPIVLDAGEGTKSFAWLEKLIGQLLAAGVDRGGLIVALGGGVIGDLTGFAAGILKRGIAFAQIPTTLLSQVDSSVGGKTAINVPEGKNLVGVFHQPSIVIADTDVLGTLPRRELLAGYAEVVKTAALGNADYFSWLEKNAVQALNGEPEAIVRAVAEACKMKAGIVARDERESGERALLNLGHTFGHALETATGFSGRLLHGEGVSIGMALAFQLSVKLGLCPAADCERLIAHLKMVGMPSAISDIPGERPSPEVLIAAMAHDKKVKDGKLIFVLARRIGETFVTGDVPVDAVREVLEV</sequence>
<feature type="binding site" evidence="19">
    <location>
        <position position="152"/>
    </location>
    <ligand>
        <name>NAD(+)</name>
        <dbReference type="ChEBI" id="CHEBI:57540"/>
    </ligand>
</feature>
<dbReference type="UniPathway" id="UPA00053">
    <property type="reaction ID" value="UER00085"/>
</dbReference>
<dbReference type="EMBL" id="JAASRM010000001">
    <property type="protein sequence ID" value="NIK90034.1"/>
    <property type="molecule type" value="Genomic_DNA"/>
</dbReference>
<dbReference type="HAMAP" id="MF_00110">
    <property type="entry name" value="DHQ_synthase"/>
    <property type="match status" value="1"/>
</dbReference>
<dbReference type="PANTHER" id="PTHR43622">
    <property type="entry name" value="3-DEHYDROQUINATE SYNTHASE"/>
    <property type="match status" value="1"/>
</dbReference>
<comment type="subcellular location">
    <subcellularLocation>
        <location evidence="5 19">Cytoplasm</location>
    </subcellularLocation>
</comment>
<dbReference type="GO" id="GO:0009073">
    <property type="term" value="P:aromatic amino acid family biosynthetic process"/>
    <property type="evidence" value="ECO:0007669"/>
    <property type="project" value="UniProtKB-KW"/>
</dbReference>
<feature type="domain" description="3-dehydroquinate synthase C-terminal" evidence="21">
    <location>
        <begin position="182"/>
        <end position="331"/>
    </location>
</feature>
<evidence type="ECO:0000256" key="9">
    <source>
        <dbReference type="ARBA" id="ARBA00017684"/>
    </source>
</evidence>
<evidence type="ECO:0000256" key="5">
    <source>
        <dbReference type="ARBA" id="ARBA00004496"/>
    </source>
</evidence>
<keyword evidence="23" id="KW-1185">Reference proteome</keyword>
<evidence type="ECO:0000256" key="8">
    <source>
        <dbReference type="ARBA" id="ARBA00013031"/>
    </source>
</evidence>
<dbReference type="AlphaFoldDB" id="A0A846N226"/>
<evidence type="ECO:0000256" key="11">
    <source>
        <dbReference type="ARBA" id="ARBA00022605"/>
    </source>
</evidence>
<dbReference type="GO" id="GO:0005737">
    <property type="term" value="C:cytoplasm"/>
    <property type="evidence" value="ECO:0007669"/>
    <property type="project" value="UniProtKB-SubCell"/>
</dbReference>
<keyword evidence="18 19" id="KW-0170">Cobalt</keyword>
<organism evidence="22 23">
    <name type="scientific">Rhizomicrobium palustre</name>
    <dbReference type="NCBI Taxonomy" id="189966"/>
    <lineage>
        <taxon>Bacteria</taxon>
        <taxon>Pseudomonadati</taxon>
        <taxon>Pseudomonadota</taxon>
        <taxon>Alphaproteobacteria</taxon>
        <taxon>Micropepsales</taxon>
        <taxon>Micropepsaceae</taxon>
        <taxon>Rhizomicrobium</taxon>
    </lineage>
</organism>
<dbReference type="InterPro" id="IPR056179">
    <property type="entry name" value="DHQS_C"/>
</dbReference>
<dbReference type="Proteomes" id="UP000570514">
    <property type="component" value="Unassembled WGS sequence"/>
</dbReference>
<feature type="binding site" evidence="19">
    <location>
        <position position="248"/>
    </location>
    <ligand>
        <name>Zn(2+)</name>
        <dbReference type="ChEBI" id="CHEBI:29105"/>
    </ligand>
</feature>
<comment type="similarity">
    <text evidence="7 19">Belongs to the sugar phosphate cyclases superfamily. Dehydroquinate synthase family.</text>
</comment>
<comment type="pathway">
    <text evidence="6 19">Metabolic intermediate biosynthesis; chorismate biosynthesis; chorismate from D-erythrose 4-phosphate and phosphoenolpyruvate: step 2/7.</text>
</comment>
<feature type="binding site" evidence="19">
    <location>
        <position position="266"/>
    </location>
    <ligand>
        <name>Zn(2+)</name>
        <dbReference type="ChEBI" id="CHEBI:29105"/>
    </ligand>
</feature>
<dbReference type="GO" id="GO:0000166">
    <property type="term" value="F:nucleotide binding"/>
    <property type="evidence" value="ECO:0007669"/>
    <property type="project" value="UniProtKB-KW"/>
</dbReference>
<feature type="binding site" evidence="19">
    <location>
        <begin position="130"/>
        <end position="131"/>
    </location>
    <ligand>
        <name>NAD(+)</name>
        <dbReference type="ChEBI" id="CHEBI:57540"/>
    </ligand>
</feature>
<keyword evidence="12 19" id="KW-0479">Metal-binding</keyword>
<dbReference type="Pfam" id="PF01761">
    <property type="entry name" value="DHQ_synthase"/>
    <property type="match status" value="1"/>
</dbReference>
<dbReference type="Gene3D" id="1.20.1090.10">
    <property type="entry name" value="Dehydroquinate synthase-like - alpha domain"/>
    <property type="match status" value="1"/>
</dbReference>
<evidence type="ECO:0000256" key="18">
    <source>
        <dbReference type="ARBA" id="ARBA00023285"/>
    </source>
</evidence>
<dbReference type="InterPro" id="IPR016037">
    <property type="entry name" value="DHQ_synth_AroB"/>
</dbReference>
<evidence type="ECO:0000256" key="12">
    <source>
        <dbReference type="ARBA" id="ARBA00022723"/>
    </source>
</evidence>
<evidence type="ECO:0000256" key="19">
    <source>
        <dbReference type="HAMAP-Rule" id="MF_00110"/>
    </source>
</evidence>
<evidence type="ECO:0000256" key="13">
    <source>
        <dbReference type="ARBA" id="ARBA00022741"/>
    </source>
</evidence>
<evidence type="ECO:0000256" key="14">
    <source>
        <dbReference type="ARBA" id="ARBA00022833"/>
    </source>
</evidence>
<feature type="binding site" evidence="19">
    <location>
        <begin position="106"/>
        <end position="110"/>
    </location>
    <ligand>
        <name>NAD(+)</name>
        <dbReference type="ChEBI" id="CHEBI:57540"/>
    </ligand>
</feature>
<keyword evidence="16 19" id="KW-0057">Aromatic amino acid biosynthesis</keyword>
<evidence type="ECO:0000256" key="3">
    <source>
        <dbReference type="ARBA" id="ARBA00001947"/>
    </source>
</evidence>
<dbReference type="InterPro" id="IPR050071">
    <property type="entry name" value="Dehydroquinate_synthase"/>
</dbReference>
<dbReference type="InterPro" id="IPR030963">
    <property type="entry name" value="DHQ_synth_fam"/>
</dbReference>
<accession>A0A846N226</accession>
<feature type="binding site" evidence="19">
    <location>
        <position position="143"/>
    </location>
    <ligand>
        <name>NAD(+)</name>
        <dbReference type="ChEBI" id="CHEBI:57540"/>
    </ligand>
</feature>
<gene>
    <name evidence="19" type="primary">aroB</name>
    <name evidence="22" type="ORF">FHS83_003352</name>
</gene>
<evidence type="ECO:0000256" key="7">
    <source>
        <dbReference type="ARBA" id="ARBA00005412"/>
    </source>
</evidence>
<comment type="caution">
    <text evidence="19">Lacks conserved residue(s) required for the propagation of feature annotation.</text>
</comment>
<dbReference type="PIRSF" id="PIRSF001455">
    <property type="entry name" value="DHQ_synth"/>
    <property type="match status" value="1"/>
</dbReference>
<feature type="binding site" evidence="19">
    <location>
        <position position="185"/>
    </location>
    <ligand>
        <name>Zn(2+)</name>
        <dbReference type="ChEBI" id="CHEBI:29105"/>
    </ligand>
</feature>
<dbReference type="RefSeq" id="WP_167084240.1">
    <property type="nucleotide sequence ID" value="NZ_BAAADC010000001.1"/>
</dbReference>
<comment type="cofactor">
    <cofactor evidence="2 19">
        <name>NAD(+)</name>
        <dbReference type="ChEBI" id="CHEBI:57540"/>
    </cofactor>
</comment>
<comment type="cofactor">
    <cofactor evidence="3">
        <name>Zn(2+)</name>
        <dbReference type="ChEBI" id="CHEBI:29105"/>
    </cofactor>
</comment>
<dbReference type="SUPFAM" id="SSF56796">
    <property type="entry name" value="Dehydroquinate synthase-like"/>
    <property type="match status" value="1"/>
</dbReference>
<evidence type="ECO:0000256" key="16">
    <source>
        <dbReference type="ARBA" id="ARBA00023141"/>
    </source>
</evidence>
<evidence type="ECO:0000313" key="23">
    <source>
        <dbReference type="Proteomes" id="UP000570514"/>
    </source>
</evidence>
<keyword evidence="11 19" id="KW-0028">Amino-acid biosynthesis</keyword>
<dbReference type="GO" id="GO:0003856">
    <property type="term" value="F:3-dehydroquinate synthase activity"/>
    <property type="evidence" value="ECO:0007669"/>
    <property type="project" value="UniProtKB-UniRule"/>
</dbReference>
<evidence type="ECO:0000313" key="22">
    <source>
        <dbReference type="EMBL" id="NIK90034.1"/>
    </source>
</evidence>
<dbReference type="GO" id="GO:0009423">
    <property type="term" value="P:chorismate biosynthetic process"/>
    <property type="evidence" value="ECO:0007669"/>
    <property type="project" value="UniProtKB-UniRule"/>
</dbReference>
<evidence type="ECO:0000259" key="21">
    <source>
        <dbReference type="Pfam" id="PF24621"/>
    </source>
</evidence>
<keyword evidence="13 19" id="KW-0547">Nucleotide-binding</keyword>
<dbReference type="EC" id="4.2.3.4" evidence="8 19"/>
<dbReference type="InterPro" id="IPR030960">
    <property type="entry name" value="DHQS/DOIS_N"/>
</dbReference>
<feature type="domain" description="3-dehydroquinate synthase N-terminal" evidence="20">
    <location>
        <begin position="68"/>
        <end position="179"/>
    </location>
</feature>
<protein>
    <recommendedName>
        <fullName evidence="9 19">3-dehydroquinate synthase</fullName>
        <shortName evidence="19">DHQS</shortName>
        <ecNumber evidence="8 19">4.2.3.4</ecNumber>
    </recommendedName>
</protein>
<dbReference type="GO" id="GO:0008652">
    <property type="term" value="P:amino acid biosynthetic process"/>
    <property type="evidence" value="ECO:0007669"/>
    <property type="project" value="UniProtKB-KW"/>
</dbReference>
<evidence type="ECO:0000256" key="17">
    <source>
        <dbReference type="ARBA" id="ARBA00023239"/>
    </source>
</evidence>
<evidence type="ECO:0000259" key="20">
    <source>
        <dbReference type="Pfam" id="PF01761"/>
    </source>
</evidence>
<comment type="caution">
    <text evidence="22">The sequence shown here is derived from an EMBL/GenBank/DDBJ whole genome shotgun (WGS) entry which is preliminary data.</text>
</comment>
<comment type="cofactor">
    <cofactor evidence="19">
        <name>Co(2+)</name>
        <dbReference type="ChEBI" id="CHEBI:48828"/>
    </cofactor>
    <cofactor evidence="19">
        <name>Zn(2+)</name>
        <dbReference type="ChEBI" id="CHEBI:29105"/>
    </cofactor>
    <text evidence="19">Binds 1 divalent metal cation per subunit. Can use either Co(2+) or Zn(2+).</text>
</comment>
<dbReference type="GO" id="GO:0046872">
    <property type="term" value="F:metal ion binding"/>
    <property type="evidence" value="ECO:0007669"/>
    <property type="project" value="UniProtKB-KW"/>
</dbReference>
<keyword evidence="17 19" id="KW-0456">Lyase</keyword>
<evidence type="ECO:0000256" key="4">
    <source>
        <dbReference type="ARBA" id="ARBA00003485"/>
    </source>
</evidence>
<evidence type="ECO:0000256" key="6">
    <source>
        <dbReference type="ARBA" id="ARBA00004661"/>
    </source>
</evidence>
<reference evidence="22 23" key="1">
    <citation type="submission" date="2020-03" db="EMBL/GenBank/DDBJ databases">
        <title>Genomic Encyclopedia of Type Strains, Phase IV (KMG-IV): sequencing the most valuable type-strain genomes for metagenomic binning, comparative biology and taxonomic classification.</title>
        <authorList>
            <person name="Goeker M."/>
        </authorList>
    </citation>
    <scope>NUCLEOTIDE SEQUENCE [LARGE SCALE GENOMIC DNA]</scope>
    <source>
        <strain evidence="22 23">DSM 19867</strain>
    </source>
</reference>
<dbReference type="CDD" id="cd08195">
    <property type="entry name" value="DHQS"/>
    <property type="match status" value="1"/>
</dbReference>
<dbReference type="Gene3D" id="3.40.50.1970">
    <property type="match status" value="1"/>
</dbReference>
<keyword evidence="15 19" id="KW-0520">NAD</keyword>
<dbReference type="Pfam" id="PF24621">
    <property type="entry name" value="DHQS_C"/>
    <property type="match status" value="1"/>
</dbReference>
<proteinExistence type="inferred from homology"/>
<keyword evidence="10 19" id="KW-0963">Cytoplasm</keyword>
<evidence type="ECO:0000256" key="10">
    <source>
        <dbReference type="ARBA" id="ARBA00022490"/>
    </source>
</evidence>